<feature type="compositionally biased region" description="Basic and acidic residues" evidence="5">
    <location>
        <begin position="133"/>
        <end position="142"/>
    </location>
</feature>
<evidence type="ECO:0000256" key="5">
    <source>
        <dbReference type="SAM" id="MobiDB-lite"/>
    </source>
</evidence>
<feature type="compositionally biased region" description="Basic and acidic residues" evidence="5">
    <location>
        <begin position="35"/>
        <end position="46"/>
    </location>
</feature>
<dbReference type="PANTHER" id="PTHR12999:SF17">
    <property type="entry name" value="ZINC FINGER RAN-BINDING DOMAIN-CONTAINING PROTEIN 2"/>
    <property type="match status" value="1"/>
</dbReference>
<protein>
    <recommendedName>
        <fullName evidence="6">RanBP2-type domain-containing protein</fullName>
    </recommendedName>
</protein>
<dbReference type="SMART" id="SM00547">
    <property type="entry name" value="ZnF_RBZ"/>
    <property type="match status" value="1"/>
</dbReference>
<sequence>MANHRGQGSGLPRRENQHSHSYDREQRADMCVADLRSESRDRDTDRERGVGVFYLEKEKDDQRYAARTSLSSLIVRAGPAPDADSGEVHNNEHRYHERGEILADAAGYDMEGGKNSVHTGSRSSQYRIPEPYGRDYDRDAPHHSGSFRGGRDRGRFEDRFAPPLPAAGRGRGMPPYGRGFSGPGYGRADSFPLEEEGLRRNNPNIEPREGDWICPESACGNINFAKRQQCNSCNKPRRNMAPFGMGIGGHEAGVQVPRSHPRFMGGPPMGRGMGRGRSGFGRPPAPWGRGGPGAFDRISPPRPGEQSPPDFRPVRDTRDRHDYEDRFDYRGRVRDDSFAPVDRPPMMGHRDGIREDRYHDRRGDHDVRTDRYPPSPPLHGRWGKDSRERSRSPLRTASRDYHRDPHLDRLRDDRRDMRRDRRLDAL</sequence>
<feature type="compositionally biased region" description="Basic and acidic residues" evidence="5">
    <location>
        <begin position="312"/>
        <end position="337"/>
    </location>
</feature>
<accession>B8LM87</accession>
<feature type="compositionally biased region" description="Basic and acidic residues" evidence="5">
    <location>
        <begin position="382"/>
        <end position="426"/>
    </location>
</feature>
<keyword evidence="3" id="KW-0862">Zinc</keyword>
<organism evidence="7">
    <name type="scientific">Picea sitchensis</name>
    <name type="common">Sitka spruce</name>
    <name type="synonym">Pinus sitchensis</name>
    <dbReference type="NCBI Taxonomy" id="3332"/>
    <lineage>
        <taxon>Eukaryota</taxon>
        <taxon>Viridiplantae</taxon>
        <taxon>Streptophyta</taxon>
        <taxon>Embryophyta</taxon>
        <taxon>Tracheophyta</taxon>
        <taxon>Spermatophyta</taxon>
        <taxon>Pinopsida</taxon>
        <taxon>Pinidae</taxon>
        <taxon>Conifers I</taxon>
        <taxon>Pinales</taxon>
        <taxon>Pinaceae</taxon>
        <taxon>Picea</taxon>
    </lineage>
</organism>
<dbReference type="AlphaFoldDB" id="B8LM87"/>
<evidence type="ECO:0000256" key="2">
    <source>
        <dbReference type="ARBA" id="ARBA00022771"/>
    </source>
</evidence>
<dbReference type="InterPro" id="IPR036443">
    <property type="entry name" value="Znf_RanBP2_sf"/>
</dbReference>
<name>B8LM87_PICSI</name>
<reference evidence="7" key="1">
    <citation type="submission" date="2007-06" db="EMBL/GenBank/DDBJ databases">
        <title>Full length cDNA sequences from Sitka Spruce (Picea sitchensis).</title>
        <authorList>
            <person name="Ralph S.G."/>
            <person name="Chun H.E."/>
            <person name="Liao N."/>
            <person name="Ali J."/>
            <person name="Reid K."/>
            <person name="Kolosova N."/>
            <person name="Cooper N."/>
            <person name="Cullis C."/>
            <person name="Jancsik S."/>
            <person name="Moore R."/>
            <person name="Mayo M."/>
            <person name="Wagner S."/>
            <person name="Holt R.A."/>
            <person name="Jones S.J.M."/>
            <person name="Marra M.A."/>
            <person name="Ritland C.E."/>
            <person name="Ritland K."/>
            <person name="Bohlmann J."/>
        </authorList>
    </citation>
    <scope>NUCLEOTIDE SEQUENCE</scope>
    <source>
        <tissue evidence="7">Green portion of the leader tissue</tissue>
    </source>
</reference>
<feature type="region of interest" description="Disordered" evidence="5">
    <location>
        <begin position="272"/>
        <end position="426"/>
    </location>
</feature>
<dbReference type="PANTHER" id="PTHR12999">
    <property type="entry name" value="ZINC FINGER RAN-BINDING DOMAIN-CONTAINING PROTEIN 2 ZRANB2-RELATED"/>
    <property type="match status" value="1"/>
</dbReference>
<evidence type="ECO:0000259" key="6">
    <source>
        <dbReference type="PROSITE" id="PS50199"/>
    </source>
</evidence>
<dbReference type="EMBL" id="EF676895">
    <property type="protein sequence ID" value="ABR16767.1"/>
    <property type="molecule type" value="mRNA"/>
</dbReference>
<dbReference type="SUPFAM" id="SSF90209">
    <property type="entry name" value="Ran binding protein zinc finger-like"/>
    <property type="match status" value="1"/>
</dbReference>
<feature type="compositionally biased region" description="Low complexity" evidence="5">
    <location>
        <begin position="166"/>
        <end position="178"/>
    </location>
</feature>
<keyword evidence="2 4" id="KW-0863">Zinc-finger</keyword>
<feature type="region of interest" description="Disordered" evidence="5">
    <location>
        <begin position="1"/>
        <end position="46"/>
    </location>
</feature>
<dbReference type="PROSITE" id="PS50199">
    <property type="entry name" value="ZF_RANBP2_2"/>
    <property type="match status" value="1"/>
</dbReference>
<evidence type="ECO:0000256" key="3">
    <source>
        <dbReference type="ARBA" id="ARBA00022833"/>
    </source>
</evidence>
<evidence type="ECO:0000256" key="4">
    <source>
        <dbReference type="PROSITE-ProRule" id="PRU00322"/>
    </source>
</evidence>
<dbReference type="Gene3D" id="4.10.1060.10">
    <property type="entry name" value="Zinc finger, RanBP2-type"/>
    <property type="match status" value="1"/>
</dbReference>
<evidence type="ECO:0000256" key="1">
    <source>
        <dbReference type="ARBA" id="ARBA00022723"/>
    </source>
</evidence>
<feature type="compositionally biased region" description="Basic and acidic residues" evidence="5">
    <location>
        <begin position="348"/>
        <end position="371"/>
    </location>
</feature>
<proteinExistence type="evidence at transcript level"/>
<evidence type="ECO:0000313" key="7">
    <source>
        <dbReference type="EMBL" id="ABR16767.1"/>
    </source>
</evidence>
<dbReference type="GO" id="GO:0008270">
    <property type="term" value="F:zinc ion binding"/>
    <property type="evidence" value="ECO:0007669"/>
    <property type="project" value="UniProtKB-KW"/>
</dbReference>
<dbReference type="PROSITE" id="PS01358">
    <property type="entry name" value="ZF_RANBP2_1"/>
    <property type="match status" value="1"/>
</dbReference>
<dbReference type="Pfam" id="PF00641">
    <property type="entry name" value="Zn_ribbon_RanBP"/>
    <property type="match status" value="1"/>
</dbReference>
<feature type="compositionally biased region" description="Basic and acidic residues" evidence="5">
    <location>
        <begin position="149"/>
        <end position="160"/>
    </location>
</feature>
<feature type="region of interest" description="Disordered" evidence="5">
    <location>
        <begin position="133"/>
        <end position="204"/>
    </location>
</feature>
<feature type="domain" description="RanBP2-type" evidence="6">
    <location>
        <begin position="208"/>
        <end position="239"/>
    </location>
</feature>
<feature type="compositionally biased region" description="Basic and acidic residues" evidence="5">
    <location>
        <begin position="12"/>
        <end position="28"/>
    </location>
</feature>
<dbReference type="InterPro" id="IPR001876">
    <property type="entry name" value="Znf_RanBP2"/>
</dbReference>
<keyword evidence="1" id="KW-0479">Metal-binding</keyword>